<organism evidence="2 3">
    <name type="scientific">Phytophthora lilii</name>
    <dbReference type="NCBI Taxonomy" id="2077276"/>
    <lineage>
        <taxon>Eukaryota</taxon>
        <taxon>Sar</taxon>
        <taxon>Stramenopiles</taxon>
        <taxon>Oomycota</taxon>
        <taxon>Peronosporomycetes</taxon>
        <taxon>Peronosporales</taxon>
        <taxon>Peronosporaceae</taxon>
        <taxon>Phytophthora</taxon>
    </lineage>
</organism>
<dbReference type="InterPro" id="IPR036956">
    <property type="entry name" value="Impact_N_sf"/>
</dbReference>
<feature type="compositionally biased region" description="Polar residues" evidence="1">
    <location>
        <begin position="451"/>
        <end position="462"/>
    </location>
</feature>
<dbReference type="AlphaFoldDB" id="A0A9W6WXY4"/>
<proteinExistence type="predicted"/>
<dbReference type="OrthoDB" id="69641at2759"/>
<dbReference type="EMBL" id="BSXW01000423">
    <property type="protein sequence ID" value="GMF21951.1"/>
    <property type="molecule type" value="Genomic_DNA"/>
</dbReference>
<keyword evidence="3" id="KW-1185">Reference proteome</keyword>
<protein>
    <submittedName>
        <fullName evidence="2">Unnamed protein product</fullName>
    </submittedName>
</protein>
<dbReference type="Gene3D" id="3.30.230.30">
    <property type="entry name" value="Impact, N-terminal domain"/>
    <property type="match status" value="1"/>
</dbReference>
<comment type="caution">
    <text evidence="2">The sequence shown here is derived from an EMBL/GenBank/DDBJ whole genome shotgun (WGS) entry which is preliminary data.</text>
</comment>
<reference evidence="2" key="1">
    <citation type="submission" date="2023-04" db="EMBL/GenBank/DDBJ databases">
        <title>Phytophthora lilii NBRC 32176.</title>
        <authorList>
            <person name="Ichikawa N."/>
            <person name="Sato H."/>
            <person name="Tonouchi N."/>
        </authorList>
    </citation>
    <scope>NUCLEOTIDE SEQUENCE</scope>
    <source>
        <strain evidence="2">NBRC 32176</strain>
    </source>
</reference>
<accession>A0A9W6WXY4</accession>
<evidence type="ECO:0000313" key="2">
    <source>
        <dbReference type="EMBL" id="GMF21951.1"/>
    </source>
</evidence>
<dbReference type="Gene3D" id="1.20.920.60">
    <property type="match status" value="1"/>
</dbReference>
<feature type="compositionally biased region" description="Polar residues" evidence="1">
    <location>
        <begin position="196"/>
        <end position="207"/>
    </location>
</feature>
<feature type="region of interest" description="Disordered" evidence="1">
    <location>
        <begin position="418"/>
        <end position="481"/>
    </location>
</feature>
<evidence type="ECO:0000313" key="3">
    <source>
        <dbReference type="Proteomes" id="UP001165083"/>
    </source>
</evidence>
<dbReference type="Proteomes" id="UP001165083">
    <property type="component" value="Unassembled WGS sequence"/>
</dbReference>
<sequence length="481" mass="53738">MGSPRRSSTGYRRTTLGPQLLLKKNLFQGLVIPVPPLQEQQNVDAIVSEALAKLPRLRKFQEFPRASRIRTAASKDSIPGGLDLVEECDDNTLIGVGDRLLYLLQRWQVTNVVLVVAHHDSSLSGRLLGGAELYKLATEAAKLVLEQHYLDSVEEAARISAEIAAVEESTISILEQNQKQLQQVIPARCVMSSDTVPTWPKQHQPTSDGGGRKGIKQGRINHFRYREIAAAERNQEAERTGVAANEGITTVLSAKSTGSLEWLGISREEWRKLRSIRVPVKELHYLFMCLVVLLEPPIEQRDARKSKPTPKQQEQFVPSDFSWAHCRQVLHKSSEWSHRLRVVRGSMLAPSQATALRAIFQEPTFTESAFVRIAGGAGAKIFAWLQRLLDEYDERDLGMLRIDLASDTAPQVAISPVSVNEKEDNEEQQHRAQDDQGQPEENGSPVLRALQNVTKNPSSPNQKPLKLVDPGRLFGRHHATQ</sequence>
<name>A0A9W6WXY4_9STRA</name>
<gene>
    <name evidence="2" type="ORF">Plil01_000870300</name>
</gene>
<feature type="region of interest" description="Disordered" evidence="1">
    <location>
        <begin position="196"/>
        <end position="216"/>
    </location>
</feature>
<evidence type="ECO:0000256" key="1">
    <source>
        <dbReference type="SAM" id="MobiDB-lite"/>
    </source>
</evidence>